<comment type="caution">
    <text evidence="1">The sequence shown here is derived from an EMBL/GenBank/DDBJ whole genome shotgun (WGS) entry which is preliminary data.</text>
</comment>
<protein>
    <submittedName>
        <fullName evidence="1">Uncharacterized protein</fullName>
    </submittedName>
</protein>
<organism evidence="1 2">
    <name type="scientific">Araneus ventricosus</name>
    <name type="common">Orbweaver spider</name>
    <name type="synonym">Epeira ventricosa</name>
    <dbReference type="NCBI Taxonomy" id="182803"/>
    <lineage>
        <taxon>Eukaryota</taxon>
        <taxon>Metazoa</taxon>
        <taxon>Ecdysozoa</taxon>
        <taxon>Arthropoda</taxon>
        <taxon>Chelicerata</taxon>
        <taxon>Arachnida</taxon>
        <taxon>Araneae</taxon>
        <taxon>Araneomorphae</taxon>
        <taxon>Entelegynae</taxon>
        <taxon>Araneoidea</taxon>
        <taxon>Araneidae</taxon>
        <taxon>Araneus</taxon>
    </lineage>
</organism>
<gene>
    <name evidence="1" type="ORF">AVEN_40030_1</name>
</gene>
<dbReference type="EMBL" id="BGPR01099053">
    <property type="protein sequence ID" value="GBM51376.1"/>
    <property type="molecule type" value="Genomic_DNA"/>
</dbReference>
<name>A0A4Y2GF23_ARAVE</name>
<keyword evidence="2" id="KW-1185">Reference proteome</keyword>
<reference evidence="1 2" key="1">
    <citation type="journal article" date="2019" name="Sci. Rep.">
        <title>Orb-weaving spider Araneus ventricosus genome elucidates the spidroin gene catalogue.</title>
        <authorList>
            <person name="Kono N."/>
            <person name="Nakamura H."/>
            <person name="Ohtoshi R."/>
            <person name="Moran D.A.P."/>
            <person name="Shinohara A."/>
            <person name="Yoshida Y."/>
            <person name="Fujiwara M."/>
            <person name="Mori M."/>
            <person name="Tomita M."/>
            <person name="Arakawa K."/>
        </authorList>
    </citation>
    <scope>NUCLEOTIDE SEQUENCE [LARGE SCALE GENOMIC DNA]</scope>
</reference>
<proteinExistence type="predicted"/>
<evidence type="ECO:0000313" key="2">
    <source>
        <dbReference type="Proteomes" id="UP000499080"/>
    </source>
</evidence>
<dbReference type="Proteomes" id="UP000499080">
    <property type="component" value="Unassembled WGS sequence"/>
</dbReference>
<sequence>SNYILFELNKWTLPGLQKHRTMAKCIASEAEHRALFEDKKRDRIASSIELEWPDGQ</sequence>
<dbReference type="AlphaFoldDB" id="A0A4Y2GF23"/>
<evidence type="ECO:0000313" key="1">
    <source>
        <dbReference type="EMBL" id="GBM51376.1"/>
    </source>
</evidence>
<accession>A0A4Y2GF23</accession>
<feature type="non-terminal residue" evidence="1">
    <location>
        <position position="1"/>
    </location>
</feature>